<organism evidence="1 2">
    <name type="scientific">Treponema maltophilum ATCC 51939</name>
    <dbReference type="NCBI Taxonomy" id="1125699"/>
    <lineage>
        <taxon>Bacteria</taxon>
        <taxon>Pseudomonadati</taxon>
        <taxon>Spirochaetota</taxon>
        <taxon>Spirochaetia</taxon>
        <taxon>Spirochaetales</taxon>
        <taxon>Treponemataceae</taxon>
        <taxon>Treponema</taxon>
    </lineage>
</organism>
<comment type="caution">
    <text evidence="1">The sequence shown here is derived from an EMBL/GenBank/DDBJ whole genome shotgun (WGS) entry which is preliminary data.</text>
</comment>
<protein>
    <submittedName>
        <fullName evidence="1">Uncharacterized protein</fullName>
    </submittedName>
</protein>
<name>S3K3L2_TREMA</name>
<dbReference type="HOGENOM" id="CLU_2670008_0_0_12"/>
<proteinExistence type="predicted"/>
<evidence type="ECO:0000313" key="2">
    <source>
        <dbReference type="Proteomes" id="UP000014541"/>
    </source>
</evidence>
<gene>
    <name evidence="1" type="ORF">HMPREF9194_01897</name>
</gene>
<keyword evidence="2" id="KW-1185">Reference proteome</keyword>
<dbReference type="STRING" id="1125699.HMPREF9194_01897"/>
<dbReference type="AlphaFoldDB" id="S3K3L2"/>
<dbReference type="Proteomes" id="UP000014541">
    <property type="component" value="Unassembled WGS sequence"/>
</dbReference>
<sequence>MKDGKAGGSAEASLIKYAANVDVSAFGKTLRAEGAFGLGVGASTYLIAGRSMLPHAAAKGILVESNIYLRNWEWK</sequence>
<reference evidence="1 2" key="1">
    <citation type="submission" date="2013-04" db="EMBL/GenBank/DDBJ databases">
        <title>The Genome Sequence of Treponema maltophilum ATCC 51939.</title>
        <authorList>
            <consortium name="The Broad Institute Genomics Platform"/>
            <person name="Earl A."/>
            <person name="Ward D."/>
            <person name="Feldgarden M."/>
            <person name="Gevers D."/>
            <person name="Leonetti C."/>
            <person name="Blanton J.M."/>
            <person name="Dewhirst F.E."/>
            <person name="Izard J."/>
            <person name="Walker B."/>
            <person name="Young S."/>
            <person name="Zeng Q."/>
            <person name="Gargeya S."/>
            <person name="Fitzgerald M."/>
            <person name="Haas B."/>
            <person name="Abouelleil A."/>
            <person name="Allen A.W."/>
            <person name="Alvarado L."/>
            <person name="Arachchi H.M."/>
            <person name="Berlin A.M."/>
            <person name="Chapman S.B."/>
            <person name="Gainer-Dewar J."/>
            <person name="Goldberg J."/>
            <person name="Griggs A."/>
            <person name="Gujja S."/>
            <person name="Hansen M."/>
            <person name="Howarth C."/>
            <person name="Imamovic A."/>
            <person name="Ireland A."/>
            <person name="Larimer J."/>
            <person name="McCowan C."/>
            <person name="Murphy C."/>
            <person name="Pearson M."/>
            <person name="Poon T.W."/>
            <person name="Priest M."/>
            <person name="Roberts A."/>
            <person name="Saif S."/>
            <person name="Shea T."/>
            <person name="Sisk P."/>
            <person name="Sykes S."/>
            <person name="Wortman J."/>
            <person name="Nusbaum C."/>
            <person name="Birren B."/>
        </authorList>
    </citation>
    <scope>NUCLEOTIDE SEQUENCE [LARGE SCALE GENOMIC DNA]</scope>
    <source>
        <strain evidence="1 2">ATCC 51939</strain>
    </source>
</reference>
<dbReference type="EMBL" id="ATFF01000006">
    <property type="protein sequence ID" value="EPF31546.1"/>
    <property type="molecule type" value="Genomic_DNA"/>
</dbReference>
<evidence type="ECO:0000313" key="1">
    <source>
        <dbReference type="EMBL" id="EPF31546.1"/>
    </source>
</evidence>
<dbReference type="PATRIC" id="fig|1125699.3.peg.1915"/>
<accession>S3K3L2</accession>